<feature type="domain" description="Major facilitator superfamily (MFS) profile" evidence="7">
    <location>
        <begin position="13"/>
        <end position="499"/>
    </location>
</feature>
<feature type="transmembrane region" description="Helical" evidence="6">
    <location>
        <begin position="172"/>
        <end position="191"/>
    </location>
</feature>
<protein>
    <submittedName>
        <fullName evidence="8">MFS transporter</fullName>
    </submittedName>
</protein>
<keyword evidence="4 6" id="KW-1133">Transmembrane helix</keyword>
<feature type="transmembrane region" description="Helical" evidence="6">
    <location>
        <begin position="236"/>
        <end position="254"/>
    </location>
</feature>
<feature type="transmembrane region" description="Helical" evidence="6">
    <location>
        <begin position="476"/>
        <end position="495"/>
    </location>
</feature>
<gene>
    <name evidence="8" type="ORF">GCM10023321_20550</name>
</gene>
<dbReference type="SUPFAM" id="SSF103473">
    <property type="entry name" value="MFS general substrate transporter"/>
    <property type="match status" value="1"/>
</dbReference>
<evidence type="ECO:0000256" key="3">
    <source>
        <dbReference type="ARBA" id="ARBA00022692"/>
    </source>
</evidence>
<evidence type="ECO:0000256" key="2">
    <source>
        <dbReference type="ARBA" id="ARBA00022448"/>
    </source>
</evidence>
<feature type="transmembrane region" description="Helical" evidence="6">
    <location>
        <begin position="203"/>
        <end position="224"/>
    </location>
</feature>
<keyword evidence="3 6" id="KW-0812">Transmembrane</keyword>
<feature type="transmembrane region" description="Helical" evidence="6">
    <location>
        <begin position="140"/>
        <end position="166"/>
    </location>
</feature>
<evidence type="ECO:0000256" key="4">
    <source>
        <dbReference type="ARBA" id="ARBA00022989"/>
    </source>
</evidence>
<dbReference type="Pfam" id="PF07690">
    <property type="entry name" value="MFS_1"/>
    <property type="match status" value="1"/>
</dbReference>
<dbReference type="PROSITE" id="PS50850">
    <property type="entry name" value="MFS"/>
    <property type="match status" value="1"/>
</dbReference>
<dbReference type="InterPro" id="IPR011701">
    <property type="entry name" value="MFS"/>
</dbReference>
<organism evidence="8 9">
    <name type="scientific">Pseudonocardia eucalypti</name>
    <dbReference type="NCBI Taxonomy" id="648755"/>
    <lineage>
        <taxon>Bacteria</taxon>
        <taxon>Bacillati</taxon>
        <taxon>Actinomycetota</taxon>
        <taxon>Actinomycetes</taxon>
        <taxon>Pseudonocardiales</taxon>
        <taxon>Pseudonocardiaceae</taxon>
        <taxon>Pseudonocardia</taxon>
    </lineage>
</organism>
<dbReference type="EMBL" id="BAABJP010000007">
    <property type="protein sequence ID" value="GAA5152217.1"/>
    <property type="molecule type" value="Genomic_DNA"/>
</dbReference>
<evidence type="ECO:0000259" key="7">
    <source>
        <dbReference type="PROSITE" id="PS50850"/>
    </source>
</evidence>
<evidence type="ECO:0000313" key="8">
    <source>
        <dbReference type="EMBL" id="GAA5152217.1"/>
    </source>
</evidence>
<feature type="transmembrane region" description="Helical" evidence="6">
    <location>
        <begin position="112"/>
        <end position="133"/>
    </location>
</feature>
<feature type="transmembrane region" description="Helical" evidence="6">
    <location>
        <begin position="310"/>
        <end position="331"/>
    </location>
</feature>
<accession>A0ABP9PYA1</accession>
<feature type="transmembrane region" description="Helical" evidence="6">
    <location>
        <begin position="56"/>
        <end position="73"/>
    </location>
</feature>
<evidence type="ECO:0000256" key="1">
    <source>
        <dbReference type="ARBA" id="ARBA00004429"/>
    </source>
</evidence>
<dbReference type="InterPro" id="IPR036259">
    <property type="entry name" value="MFS_trans_sf"/>
</dbReference>
<feature type="transmembrane region" description="Helical" evidence="6">
    <location>
        <begin position="338"/>
        <end position="357"/>
    </location>
</feature>
<keyword evidence="2" id="KW-0813">Transport</keyword>
<feature type="transmembrane region" description="Helical" evidence="6">
    <location>
        <begin position="274"/>
        <end position="298"/>
    </location>
</feature>
<feature type="transmembrane region" description="Helical" evidence="6">
    <location>
        <begin position="85"/>
        <end position="106"/>
    </location>
</feature>
<evidence type="ECO:0000313" key="9">
    <source>
        <dbReference type="Proteomes" id="UP001428817"/>
    </source>
</evidence>
<comment type="subcellular location">
    <subcellularLocation>
        <location evidence="1">Cell inner membrane</location>
        <topology evidence="1">Multi-pass membrane protein</topology>
    </subcellularLocation>
</comment>
<dbReference type="Gene3D" id="1.20.1720.10">
    <property type="entry name" value="Multidrug resistance protein D"/>
    <property type="match status" value="1"/>
</dbReference>
<sequence>MTPPARTARVGAALGVGGAAVLLAALDGYVVVTVLIDIVRELAIPLNRLERATPLITGYLLGYVAAMPLLGQLSDRFGRRVVIQLCLLGFAVGSAVTAAGATLEVIVAGRAVQGICGGALLPVTMALAGDLVAERRRAGALGLVSAAEQLGSVLGPLYGAGLAALLGSWRGLFWVNLPLAAAALLAVHFAVPARDPGATERPRVDLVGGALLALALALGVVGLYNPDPRHSVLPPWGPGTLAASAVALLAFAGWEARARTRLLDPRGVHARPVLAGLVTSAVVGAALMVTLVDVQLFAETVLRLDAVGGALVLVRFLVALPVGALLGGFLAPRVGGPGVAAAGLLLAAGGFALMSRWPAGLLTARHPFGLPMADTDLALTGLGLGLVVAPVAAAVLRAVPADRHGVASAATVVARTAGMLIGVAALSAWGLHRFTELTASLATPLPFGVDPVRYAAQLAAYRRAVDAALLTQYQEIFGLAAVVCVCGAAAALFLGGRRVSVPV</sequence>
<reference evidence="9" key="1">
    <citation type="journal article" date="2019" name="Int. J. Syst. Evol. Microbiol.">
        <title>The Global Catalogue of Microorganisms (GCM) 10K type strain sequencing project: providing services to taxonomists for standard genome sequencing and annotation.</title>
        <authorList>
            <consortium name="The Broad Institute Genomics Platform"/>
            <consortium name="The Broad Institute Genome Sequencing Center for Infectious Disease"/>
            <person name="Wu L."/>
            <person name="Ma J."/>
        </authorList>
    </citation>
    <scope>NUCLEOTIDE SEQUENCE [LARGE SCALE GENOMIC DNA]</scope>
    <source>
        <strain evidence="9">JCM 18303</strain>
    </source>
</reference>
<feature type="transmembrane region" description="Helical" evidence="6">
    <location>
        <begin position="12"/>
        <end position="36"/>
    </location>
</feature>
<dbReference type="PANTHER" id="PTHR23501">
    <property type="entry name" value="MAJOR FACILITATOR SUPERFAMILY"/>
    <property type="match status" value="1"/>
</dbReference>
<name>A0ABP9PYA1_9PSEU</name>
<keyword evidence="5 6" id="KW-0472">Membrane</keyword>
<evidence type="ECO:0000256" key="6">
    <source>
        <dbReference type="SAM" id="Phobius"/>
    </source>
</evidence>
<dbReference type="RefSeq" id="WP_185066511.1">
    <property type="nucleotide sequence ID" value="NZ_BAABJP010000007.1"/>
</dbReference>
<dbReference type="InterPro" id="IPR020846">
    <property type="entry name" value="MFS_dom"/>
</dbReference>
<feature type="transmembrane region" description="Helical" evidence="6">
    <location>
        <begin position="412"/>
        <end position="431"/>
    </location>
</feature>
<feature type="transmembrane region" description="Helical" evidence="6">
    <location>
        <begin position="377"/>
        <end position="400"/>
    </location>
</feature>
<dbReference type="PANTHER" id="PTHR23501:SF191">
    <property type="entry name" value="VACUOLAR BASIC AMINO ACID TRANSPORTER 4"/>
    <property type="match status" value="1"/>
</dbReference>
<comment type="caution">
    <text evidence="8">The sequence shown here is derived from an EMBL/GenBank/DDBJ whole genome shotgun (WGS) entry which is preliminary data.</text>
</comment>
<evidence type="ECO:0000256" key="5">
    <source>
        <dbReference type="ARBA" id="ARBA00023136"/>
    </source>
</evidence>
<proteinExistence type="predicted"/>
<dbReference type="Proteomes" id="UP001428817">
    <property type="component" value="Unassembled WGS sequence"/>
</dbReference>
<dbReference type="Gene3D" id="1.20.1250.20">
    <property type="entry name" value="MFS general substrate transporter like domains"/>
    <property type="match status" value="1"/>
</dbReference>
<keyword evidence="9" id="KW-1185">Reference proteome</keyword>